<evidence type="ECO:0000259" key="1">
    <source>
        <dbReference type="Pfam" id="PF09346"/>
    </source>
</evidence>
<dbReference type="InterPro" id="IPR037883">
    <property type="entry name" value="Knr4/Smi1-like_sf"/>
</dbReference>
<feature type="domain" description="Knr4/Smi1-like" evidence="1">
    <location>
        <begin position="3"/>
        <end position="115"/>
    </location>
</feature>
<name>A0ABT1NVA8_9GAMM</name>
<dbReference type="SUPFAM" id="SSF160631">
    <property type="entry name" value="SMI1/KNR4-like"/>
    <property type="match status" value="1"/>
</dbReference>
<protein>
    <submittedName>
        <fullName evidence="2">SMI1/KNR4 family protein</fullName>
    </submittedName>
</protein>
<dbReference type="RefSeq" id="WP_255872783.1">
    <property type="nucleotide sequence ID" value="NZ_JACASI010000004.1"/>
</dbReference>
<comment type="caution">
    <text evidence="2">The sequence shown here is derived from an EMBL/GenBank/DDBJ whole genome shotgun (WGS) entry which is preliminary data.</text>
</comment>
<evidence type="ECO:0000313" key="2">
    <source>
        <dbReference type="EMBL" id="MCQ3827847.1"/>
    </source>
</evidence>
<keyword evidence="3" id="KW-1185">Reference proteome</keyword>
<gene>
    <name evidence="2" type="ORF">HXX02_00155</name>
</gene>
<dbReference type="InterPro" id="IPR018958">
    <property type="entry name" value="Knr4/Smi1-like_dom"/>
</dbReference>
<reference evidence="2" key="1">
    <citation type="thesis" date="2020" institute="Technische Universitat Dresden" country="Dresden, Germany">
        <title>The Agarolytic System of Microbulbifer elongatus PORT2, Isolated from Batu Karas, Pangandaran West Java Indonesia.</title>
        <authorList>
            <person name="Anggraeni S.R."/>
        </authorList>
    </citation>
    <scope>NUCLEOTIDE SEQUENCE</scope>
    <source>
        <strain evidence="2">PORT2</strain>
    </source>
</reference>
<organism evidence="2 3">
    <name type="scientific">Microbulbifer elongatus</name>
    <dbReference type="NCBI Taxonomy" id="86173"/>
    <lineage>
        <taxon>Bacteria</taxon>
        <taxon>Pseudomonadati</taxon>
        <taxon>Pseudomonadota</taxon>
        <taxon>Gammaproteobacteria</taxon>
        <taxon>Cellvibrionales</taxon>
        <taxon>Microbulbiferaceae</taxon>
        <taxon>Microbulbifer</taxon>
    </lineage>
</organism>
<dbReference type="EMBL" id="JACASI010000004">
    <property type="protein sequence ID" value="MCQ3827847.1"/>
    <property type="molecule type" value="Genomic_DNA"/>
</dbReference>
<dbReference type="Proteomes" id="UP001205566">
    <property type="component" value="Unassembled WGS sequence"/>
</dbReference>
<dbReference type="Pfam" id="PF09346">
    <property type="entry name" value="SMI1_KNR4"/>
    <property type="match status" value="1"/>
</dbReference>
<dbReference type="Gene3D" id="3.40.1580.10">
    <property type="entry name" value="SMI1/KNR4-like"/>
    <property type="match status" value="1"/>
</dbReference>
<evidence type="ECO:0000313" key="3">
    <source>
        <dbReference type="Proteomes" id="UP001205566"/>
    </source>
</evidence>
<accession>A0ABT1NVA8</accession>
<proteinExistence type="predicted"/>
<sequence>MNQQEVEFIEEKTGINLPECYKQVVLNYPGELLGTEAEDYELLNDPEVIIEENNEVRNNGYFGESWPAHYFIIGQNGCGDYYVVNLENREFSVGFACHEEMACHPYAASLSEFISKYLQETK</sequence>